<proteinExistence type="predicted"/>
<dbReference type="InterPro" id="IPR036890">
    <property type="entry name" value="HATPase_C_sf"/>
</dbReference>
<dbReference type="Proteomes" id="UP000772812">
    <property type="component" value="Unassembled WGS sequence"/>
</dbReference>
<evidence type="ECO:0000256" key="1">
    <source>
        <dbReference type="SAM" id="Phobius"/>
    </source>
</evidence>
<reference evidence="2 3" key="1">
    <citation type="journal article" date="2021" name="Syst. Appl. Microbiol.">
        <title>Persephonella atlantica sp. nov.: How to adapt to physico-chemical gradients in high temperature hydrothermal habitats.</title>
        <authorList>
            <person name="Francois D.X."/>
            <person name="Godfroy A."/>
            <person name="Mathien C."/>
            <person name="Aube J."/>
            <person name="Cathalot C."/>
            <person name="Lesongeur F."/>
            <person name="L'Haridon S."/>
            <person name="Philippon X."/>
            <person name="Roussel E.G."/>
        </authorList>
    </citation>
    <scope>NUCLEOTIDE SEQUENCE [LARGE SCALE GENOMIC DNA]</scope>
    <source>
        <strain evidence="2 3">MO1340</strain>
    </source>
</reference>
<organism evidence="2 3">
    <name type="scientific">Persephonella atlantica</name>
    <dbReference type="NCBI Taxonomy" id="2699429"/>
    <lineage>
        <taxon>Bacteria</taxon>
        <taxon>Pseudomonadati</taxon>
        <taxon>Aquificota</taxon>
        <taxon>Aquificia</taxon>
        <taxon>Aquificales</taxon>
        <taxon>Hydrogenothermaceae</taxon>
        <taxon>Persephonella</taxon>
    </lineage>
</organism>
<sequence>MSILFYKYNLENQLTKEARLYFEVYKYNPAVRLPPYIKISDKLPTDKKYNILGITNGKYILLDNSFKSYRLQNFATTLIIWEAILIFSLMLLMYFTIIKYIRKEEYIRKYLEILILTITHKLGNFLSVQKLNIDLIKSKCRLKAVQRLEDAYSLIEKDFKFTIKTLKNLGEPEKTISTVNLKDMIEDILHHFVENLSNKEVKLKLQNIYIKADSNDLENILFSVIENAVKFSENRIYIKMCKKDDNIYIYIKNDVGELSKGAGVGTHIAEFLLSQYGGQIKTHAGRDFLTVLIIPV</sequence>
<evidence type="ECO:0000313" key="3">
    <source>
        <dbReference type="Proteomes" id="UP000772812"/>
    </source>
</evidence>
<keyword evidence="2" id="KW-0808">Transferase</keyword>
<feature type="transmembrane region" description="Helical" evidence="1">
    <location>
        <begin position="78"/>
        <end position="101"/>
    </location>
</feature>
<dbReference type="GO" id="GO:0016301">
    <property type="term" value="F:kinase activity"/>
    <property type="evidence" value="ECO:0007669"/>
    <property type="project" value="UniProtKB-KW"/>
</dbReference>
<name>A0ABS1GHS4_9AQUI</name>
<dbReference type="SUPFAM" id="SSF55874">
    <property type="entry name" value="ATPase domain of HSP90 chaperone/DNA topoisomerase II/histidine kinase"/>
    <property type="match status" value="1"/>
</dbReference>
<evidence type="ECO:0000313" key="2">
    <source>
        <dbReference type="EMBL" id="MBK3332426.1"/>
    </source>
</evidence>
<comment type="caution">
    <text evidence="2">The sequence shown here is derived from an EMBL/GenBank/DDBJ whole genome shotgun (WGS) entry which is preliminary data.</text>
</comment>
<dbReference type="RefSeq" id="WP_200673794.1">
    <property type="nucleotide sequence ID" value="NZ_JAACYA010000001.1"/>
</dbReference>
<keyword evidence="1" id="KW-0812">Transmembrane</keyword>
<keyword evidence="3" id="KW-1185">Reference proteome</keyword>
<dbReference type="EMBL" id="JAACYA010000001">
    <property type="protein sequence ID" value="MBK3332426.1"/>
    <property type="molecule type" value="Genomic_DNA"/>
</dbReference>
<gene>
    <name evidence="2" type="ORF">GWK41_05045</name>
</gene>
<keyword evidence="1" id="KW-1133">Transmembrane helix</keyword>
<keyword evidence="1" id="KW-0472">Membrane</keyword>
<dbReference type="Gene3D" id="3.30.565.10">
    <property type="entry name" value="Histidine kinase-like ATPase, C-terminal domain"/>
    <property type="match status" value="1"/>
</dbReference>
<keyword evidence="2" id="KW-0418">Kinase</keyword>
<accession>A0ABS1GHS4</accession>
<protein>
    <submittedName>
        <fullName evidence="2">HAMP domain-containing histidine kinase</fullName>
    </submittedName>
</protein>